<protein>
    <recommendedName>
        <fullName evidence="3">Flagellar hook protein FlgE</fullName>
    </recommendedName>
</protein>
<reference evidence="1 2" key="1">
    <citation type="submission" date="2018-12" db="EMBL/GenBank/DDBJ databases">
        <authorList>
            <person name="Yang Y."/>
        </authorList>
    </citation>
    <scope>NUCLEOTIDE SEQUENCE [LARGE SCALE GENOMIC DNA]</scope>
    <source>
        <strain evidence="1 2">GSF71</strain>
    </source>
</reference>
<evidence type="ECO:0008006" key="3">
    <source>
        <dbReference type="Google" id="ProtNLM"/>
    </source>
</evidence>
<dbReference type="RefSeq" id="WP_126994637.1">
    <property type="nucleotide sequence ID" value="NZ_CP173190.1"/>
</dbReference>
<name>A0A3S0XES0_9PROT</name>
<dbReference type="Proteomes" id="UP000280346">
    <property type="component" value="Unassembled WGS sequence"/>
</dbReference>
<evidence type="ECO:0000313" key="1">
    <source>
        <dbReference type="EMBL" id="RUQ76108.1"/>
    </source>
</evidence>
<keyword evidence="2" id="KW-1185">Reference proteome</keyword>
<gene>
    <name evidence="1" type="ORF">EJ913_03115</name>
</gene>
<comment type="caution">
    <text evidence="1">The sequence shown here is derived from an EMBL/GenBank/DDBJ whole genome shotgun (WGS) entry which is preliminary data.</text>
</comment>
<sequence>MAIGSATSSSLYAPQATALDGLQNAQGRVADASEQLAAGNLDPAVIVDVTSAQIDFAANAKVLEASQENTKRLLDMFA</sequence>
<dbReference type="OrthoDB" id="7306651at2"/>
<proteinExistence type="predicted"/>
<organism evidence="1 2">
    <name type="scientific">Azospirillum doebereinerae</name>
    <dbReference type="NCBI Taxonomy" id="92933"/>
    <lineage>
        <taxon>Bacteria</taxon>
        <taxon>Pseudomonadati</taxon>
        <taxon>Pseudomonadota</taxon>
        <taxon>Alphaproteobacteria</taxon>
        <taxon>Rhodospirillales</taxon>
        <taxon>Azospirillaceae</taxon>
        <taxon>Azospirillum</taxon>
    </lineage>
</organism>
<evidence type="ECO:0000313" key="2">
    <source>
        <dbReference type="Proteomes" id="UP000280346"/>
    </source>
</evidence>
<dbReference type="EMBL" id="RZIJ01000001">
    <property type="protein sequence ID" value="RUQ76108.1"/>
    <property type="molecule type" value="Genomic_DNA"/>
</dbReference>
<dbReference type="AlphaFoldDB" id="A0A3S0XES0"/>
<accession>A0A3S0XES0</accession>